<protein>
    <submittedName>
        <fullName evidence="2">GNAT family N-acetyltransferase</fullName>
    </submittedName>
</protein>
<dbReference type="Pfam" id="PF00583">
    <property type="entry name" value="Acetyltransf_1"/>
    <property type="match status" value="1"/>
</dbReference>
<evidence type="ECO:0000313" key="3">
    <source>
        <dbReference type="Proteomes" id="UP001156441"/>
    </source>
</evidence>
<dbReference type="RefSeq" id="WP_260195579.1">
    <property type="nucleotide sequence ID" value="NZ_JAFFZE010000027.1"/>
</dbReference>
<accession>A0ABT2JIG1</accession>
<dbReference type="Proteomes" id="UP001156441">
    <property type="component" value="Unassembled WGS sequence"/>
</dbReference>
<feature type="domain" description="N-acetyltransferase" evidence="1">
    <location>
        <begin position="109"/>
        <end position="238"/>
    </location>
</feature>
<evidence type="ECO:0000313" key="2">
    <source>
        <dbReference type="EMBL" id="MCT2587667.1"/>
    </source>
</evidence>
<dbReference type="SUPFAM" id="SSF55729">
    <property type="entry name" value="Acyl-CoA N-acyltransferases (Nat)"/>
    <property type="match status" value="1"/>
</dbReference>
<sequence>MTGLVLELQERAARALPAERVEQAGGWWLRYAPGCSWWVGTVLPHGDGDLARAEAFYAGLGATARFQVSPAGPPWLDPVLAERGYERGGTMSLRVAPTERVAALPGANVLVDDGPTRAWFDVWHAVHDGAPGEWDLLGRVTRPSGFARLVVGGEVVAVGRAVADAGWAGVFGMATLPGARGHGAGTAVLAALAGWAAARGVGRMYLQVERDNGPASRLYDRAGFRELCGYHYRGAPVTPAGSAARGG</sequence>
<reference evidence="2 3" key="1">
    <citation type="submission" date="2021-02" db="EMBL/GenBank/DDBJ databases">
        <title>Actinophytocola xerophila sp. nov., isolated from soil of cotton cropping field.</title>
        <authorList>
            <person name="Huang R."/>
            <person name="Chen X."/>
            <person name="Ge X."/>
            <person name="Liu W."/>
        </authorList>
    </citation>
    <scope>NUCLEOTIDE SEQUENCE [LARGE SCALE GENOMIC DNA]</scope>
    <source>
        <strain evidence="2 3">S1-96</strain>
    </source>
</reference>
<proteinExistence type="predicted"/>
<dbReference type="InterPro" id="IPR016181">
    <property type="entry name" value="Acyl_CoA_acyltransferase"/>
</dbReference>
<dbReference type="EMBL" id="JAFFZE010000027">
    <property type="protein sequence ID" value="MCT2587667.1"/>
    <property type="molecule type" value="Genomic_DNA"/>
</dbReference>
<dbReference type="InterPro" id="IPR000182">
    <property type="entry name" value="GNAT_dom"/>
</dbReference>
<dbReference type="Gene3D" id="3.40.630.30">
    <property type="match status" value="1"/>
</dbReference>
<keyword evidence="3" id="KW-1185">Reference proteome</keyword>
<dbReference type="PROSITE" id="PS51186">
    <property type="entry name" value="GNAT"/>
    <property type="match status" value="1"/>
</dbReference>
<evidence type="ECO:0000259" key="1">
    <source>
        <dbReference type="PROSITE" id="PS51186"/>
    </source>
</evidence>
<name>A0ABT2JIG1_9PSEU</name>
<gene>
    <name evidence="2" type="ORF">JT362_31570</name>
</gene>
<comment type="caution">
    <text evidence="2">The sequence shown here is derived from an EMBL/GenBank/DDBJ whole genome shotgun (WGS) entry which is preliminary data.</text>
</comment>
<organism evidence="2 3">
    <name type="scientific">Actinophytocola gossypii</name>
    <dbReference type="NCBI Taxonomy" id="2812003"/>
    <lineage>
        <taxon>Bacteria</taxon>
        <taxon>Bacillati</taxon>
        <taxon>Actinomycetota</taxon>
        <taxon>Actinomycetes</taxon>
        <taxon>Pseudonocardiales</taxon>
        <taxon>Pseudonocardiaceae</taxon>
    </lineage>
</organism>